<feature type="compositionally biased region" description="Low complexity" evidence="1">
    <location>
        <begin position="167"/>
        <end position="181"/>
    </location>
</feature>
<feature type="compositionally biased region" description="Basic and acidic residues" evidence="1">
    <location>
        <begin position="200"/>
        <end position="216"/>
    </location>
</feature>
<evidence type="ECO:0000313" key="2">
    <source>
        <dbReference type="EMBL" id="MBB6346609.1"/>
    </source>
</evidence>
<evidence type="ECO:0000256" key="1">
    <source>
        <dbReference type="SAM" id="MobiDB-lite"/>
    </source>
</evidence>
<evidence type="ECO:0000313" key="3">
    <source>
        <dbReference type="Proteomes" id="UP000583800"/>
    </source>
</evidence>
<dbReference type="RefSeq" id="WP_185084350.1">
    <property type="nucleotide sequence ID" value="NZ_JACHJB010000001.1"/>
</dbReference>
<organism evidence="2 3">
    <name type="scientific">Nonomuraea muscovyensis</name>
    <dbReference type="NCBI Taxonomy" id="1124761"/>
    <lineage>
        <taxon>Bacteria</taxon>
        <taxon>Bacillati</taxon>
        <taxon>Actinomycetota</taxon>
        <taxon>Actinomycetes</taxon>
        <taxon>Streptosporangiales</taxon>
        <taxon>Streptosporangiaceae</taxon>
        <taxon>Nonomuraea</taxon>
    </lineage>
</organism>
<feature type="region of interest" description="Disordered" evidence="1">
    <location>
        <begin position="58"/>
        <end position="256"/>
    </location>
</feature>
<sequence length="256" mass="25230">MAALTAGVSWPGVGPVSADTCRPASVDSVAASACDELTRATGERLADDEELSRLVTRTAQRLGLTGLNGRVPDGSAPTDSAITGSPARDHEDGGEGRTGGKGGKGNGKGKGRGEGKGSAQTGETQTGEAQTGAAEAGEGGTAVDSHVPAKPAVPNPAGLPDVSTVSPAPDLPGLPVLPVVPSGMSFGGVPVAGAASSARRPADSTAHRPVSPDRRRIAPRTYQKGETLPDVPSVPGLPQPPALDAVDGVLPGLGLD</sequence>
<keyword evidence="3" id="KW-1185">Reference proteome</keyword>
<reference evidence="2 3" key="1">
    <citation type="submission" date="2020-08" db="EMBL/GenBank/DDBJ databases">
        <title>Sequencing the genomes of 1000 actinobacteria strains.</title>
        <authorList>
            <person name="Klenk H.-P."/>
        </authorList>
    </citation>
    <scope>NUCLEOTIDE SEQUENCE [LARGE SCALE GENOMIC DNA]</scope>
    <source>
        <strain evidence="2 3">DSM 45913</strain>
    </source>
</reference>
<gene>
    <name evidence="2" type="ORF">FHU36_003118</name>
</gene>
<dbReference type="EMBL" id="JACHJB010000001">
    <property type="protein sequence ID" value="MBB6346609.1"/>
    <property type="molecule type" value="Genomic_DNA"/>
</dbReference>
<accession>A0A7X0EYM7</accession>
<proteinExistence type="predicted"/>
<dbReference type="AlphaFoldDB" id="A0A7X0EYM7"/>
<feature type="region of interest" description="Disordered" evidence="1">
    <location>
        <begin position="1"/>
        <end position="21"/>
    </location>
</feature>
<name>A0A7X0EYM7_9ACTN</name>
<dbReference type="Proteomes" id="UP000583800">
    <property type="component" value="Unassembled WGS sequence"/>
</dbReference>
<feature type="compositionally biased region" description="Low complexity" evidence="1">
    <location>
        <begin position="117"/>
        <end position="136"/>
    </location>
</feature>
<protein>
    <submittedName>
        <fullName evidence="2">Uncharacterized protein</fullName>
    </submittedName>
</protein>
<feature type="compositionally biased region" description="Low complexity" evidence="1">
    <location>
        <begin position="188"/>
        <end position="199"/>
    </location>
</feature>
<comment type="caution">
    <text evidence="2">The sequence shown here is derived from an EMBL/GenBank/DDBJ whole genome shotgun (WGS) entry which is preliminary data.</text>
</comment>
<feature type="compositionally biased region" description="Gly residues" evidence="1">
    <location>
        <begin position="96"/>
        <end position="108"/>
    </location>
</feature>